<dbReference type="NCBIfam" id="TIGR00557">
    <property type="entry name" value="pdxA"/>
    <property type="match status" value="1"/>
</dbReference>
<comment type="miscellaneous">
    <text evidence="7">The active site is located at the dimer interface.</text>
</comment>
<dbReference type="RefSeq" id="WP_165028874.1">
    <property type="nucleotide sequence ID" value="NZ_JAAKZF010000018.1"/>
</dbReference>
<gene>
    <name evidence="7 8" type="primary">pdxA</name>
    <name evidence="8" type="ORF">G6N73_14970</name>
</gene>
<dbReference type="InterPro" id="IPR005255">
    <property type="entry name" value="PdxA_fam"/>
</dbReference>
<dbReference type="EC" id="1.1.1.262" evidence="7"/>
<comment type="catalytic activity">
    <reaction evidence="7">
        <text>4-(phosphooxy)-L-threonine + NAD(+) = 3-amino-2-oxopropyl phosphate + CO2 + NADH</text>
        <dbReference type="Rhea" id="RHEA:32275"/>
        <dbReference type="ChEBI" id="CHEBI:16526"/>
        <dbReference type="ChEBI" id="CHEBI:57279"/>
        <dbReference type="ChEBI" id="CHEBI:57540"/>
        <dbReference type="ChEBI" id="CHEBI:57945"/>
        <dbReference type="ChEBI" id="CHEBI:58452"/>
        <dbReference type="EC" id="1.1.1.262"/>
    </reaction>
</comment>
<dbReference type="PANTHER" id="PTHR30004:SF6">
    <property type="entry name" value="D-THREONATE 4-PHOSPHATE DEHYDROGENASE"/>
    <property type="match status" value="1"/>
</dbReference>
<dbReference type="EMBL" id="JAAKZF010000018">
    <property type="protein sequence ID" value="NGO52464.1"/>
    <property type="molecule type" value="Genomic_DNA"/>
</dbReference>
<dbReference type="Proteomes" id="UP001642900">
    <property type="component" value="Unassembled WGS sequence"/>
</dbReference>
<dbReference type="GO" id="GO:0000287">
    <property type="term" value="F:magnesium ion binding"/>
    <property type="evidence" value="ECO:0007669"/>
    <property type="project" value="UniProtKB-UniRule"/>
</dbReference>
<feature type="binding site" evidence="7">
    <location>
        <position position="272"/>
    </location>
    <ligand>
        <name>a divalent metal cation</name>
        <dbReference type="ChEBI" id="CHEBI:60240"/>
        <note>ligand shared between dimeric partners</note>
    </ligand>
</feature>
<comment type="caution">
    <text evidence="8">The sequence shown here is derived from an EMBL/GenBank/DDBJ whole genome shotgun (WGS) entry which is preliminary data.</text>
</comment>
<keyword evidence="4 7" id="KW-0560">Oxidoreductase</keyword>
<dbReference type="AlphaFoldDB" id="A0A6G4WCZ6"/>
<feature type="binding site" evidence="7">
    <location>
        <position position="280"/>
    </location>
    <ligand>
        <name>substrate</name>
    </ligand>
</feature>
<evidence type="ECO:0000313" key="8">
    <source>
        <dbReference type="EMBL" id="NGO52464.1"/>
    </source>
</evidence>
<evidence type="ECO:0000313" key="9">
    <source>
        <dbReference type="Proteomes" id="UP001642900"/>
    </source>
</evidence>
<dbReference type="Gene3D" id="3.40.718.10">
    <property type="entry name" value="Isopropylmalate Dehydrogenase"/>
    <property type="match status" value="1"/>
</dbReference>
<sequence>MSSPPLALTAGDPSGIGPEIAIAAWFRRAENAITPFYLLSDPASVAACARRLGLEIPIIETTPEKAAARFANGLPVVPLAARFVDVPGLPDKANADGIVEAIDRAVTDTLSGLASAVVTCPIAKKPLYDAGFRFPGHTEYLAYLAGLKTGAEVTPVMMLAGPDLRAVPVTIHIPLAEVPDALTTEAILRTARITARDLKTRFGIANPRLAVSGLNPHAGESGAMGTEDETVIRPAIETLQNEGIEAFGPLPADTMFHARARQNYDAAICMYHDQALIPAKALAFDETVNVTLGLPFIRTSPDHGTAFDIAGKGIARPDSLIAALKLARRLADNESRSR</sequence>
<evidence type="ECO:0000256" key="5">
    <source>
        <dbReference type="ARBA" id="ARBA00023027"/>
    </source>
</evidence>
<protein>
    <recommendedName>
        <fullName evidence="7">4-hydroxythreonine-4-phosphate dehydrogenase</fullName>
        <ecNumber evidence="7">1.1.1.262</ecNumber>
    </recommendedName>
    <alternativeName>
        <fullName evidence="7">4-(phosphohydroxy)-L-threonine dehydrogenase</fullName>
    </alternativeName>
</protein>
<dbReference type="HAMAP" id="MF_00536">
    <property type="entry name" value="PdxA"/>
    <property type="match status" value="1"/>
</dbReference>
<evidence type="ECO:0000256" key="7">
    <source>
        <dbReference type="HAMAP-Rule" id="MF_00536"/>
    </source>
</evidence>
<keyword evidence="7" id="KW-0862">Zinc</keyword>
<keyword evidence="3 7" id="KW-0521">NADP</keyword>
<evidence type="ECO:0000256" key="4">
    <source>
        <dbReference type="ARBA" id="ARBA00023002"/>
    </source>
</evidence>
<organism evidence="8 9">
    <name type="scientific">Allomesorhizobium camelthorni</name>
    <dbReference type="NCBI Taxonomy" id="475069"/>
    <lineage>
        <taxon>Bacteria</taxon>
        <taxon>Pseudomonadati</taxon>
        <taxon>Pseudomonadota</taxon>
        <taxon>Alphaproteobacteria</taxon>
        <taxon>Hyphomicrobiales</taxon>
        <taxon>Phyllobacteriaceae</taxon>
        <taxon>Allomesorhizobium</taxon>
    </lineage>
</organism>
<dbReference type="GO" id="GO:0050570">
    <property type="term" value="F:4-hydroxythreonine-4-phosphate dehydrogenase activity"/>
    <property type="evidence" value="ECO:0007669"/>
    <property type="project" value="UniProtKB-UniRule"/>
</dbReference>
<keyword evidence="1 7" id="KW-0963">Cytoplasm</keyword>
<keyword evidence="7" id="KW-0170">Cobalt</keyword>
<keyword evidence="2 7" id="KW-0479">Metal-binding</keyword>
<name>A0A6G4WCZ6_9HYPH</name>
<dbReference type="UniPathway" id="UPA00244">
    <property type="reaction ID" value="UER00312"/>
</dbReference>
<dbReference type="GO" id="GO:0051287">
    <property type="term" value="F:NAD binding"/>
    <property type="evidence" value="ECO:0007669"/>
    <property type="project" value="InterPro"/>
</dbReference>
<feature type="binding site" evidence="7">
    <location>
        <position position="289"/>
    </location>
    <ligand>
        <name>substrate</name>
    </ligand>
</feature>
<evidence type="ECO:0000256" key="3">
    <source>
        <dbReference type="ARBA" id="ARBA00022857"/>
    </source>
</evidence>
<feature type="binding site" evidence="7">
    <location>
        <position position="298"/>
    </location>
    <ligand>
        <name>substrate</name>
    </ligand>
</feature>
<feature type="binding site" evidence="7">
    <location>
        <position position="217"/>
    </location>
    <ligand>
        <name>a divalent metal cation</name>
        <dbReference type="ChEBI" id="CHEBI:60240"/>
        <note>ligand shared between dimeric partners</note>
    </ligand>
</feature>
<dbReference type="GO" id="GO:0005737">
    <property type="term" value="C:cytoplasm"/>
    <property type="evidence" value="ECO:0007669"/>
    <property type="project" value="UniProtKB-SubCell"/>
</dbReference>
<proteinExistence type="inferred from homology"/>
<evidence type="ECO:0000256" key="6">
    <source>
        <dbReference type="ARBA" id="ARBA00023096"/>
    </source>
</evidence>
<dbReference type="GO" id="GO:0042823">
    <property type="term" value="P:pyridoxal phosphate biosynthetic process"/>
    <property type="evidence" value="ECO:0007669"/>
    <property type="project" value="UniProtKB-UniRule"/>
</dbReference>
<evidence type="ECO:0000256" key="2">
    <source>
        <dbReference type="ARBA" id="ARBA00022723"/>
    </source>
</evidence>
<evidence type="ECO:0000256" key="1">
    <source>
        <dbReference type="ARBA" id="ARBA00022490"/>
    </source>
</evidence>
<comment type="cofactor">
    <cofactor evidence="7">
        <name>Zn(2+)</name>
        <dbReference type="ChEBI" id="CHEBI:29105"/>
    </cofactor>
    <cofactor evidence="7">
        <name>Mg(2+)</name>
        <dbReference type="ChEBI" id="CHEBI:18420"/>
    </cofactor>
    <cofactor evidence="7">
        <name>Co(2+)</name>
        <dbReference type="ChEBI" id="CHEBI:48828"/>
    </cofactor>
    <text evidence="7">Binds 1 divalent metal cation per subunit. Can use ions such as Zn(2+), Mg(2+) or Co(2+).</text>
</comment>
<comment type="similarity">
    <text evidence="7">Belongs to the PdxA family.</text>
</comment>
<comment type="function">
    <text evidence="7">Catalyzes the NAD(P)-dependent oxidation of 4-(phosphooxy)-L-threonine (HTP) into 2-amino-3-oxo-4-(phosphooxy)butyric acid which spontaneously decarboxylates to form 3-amino-2-oxopropyl phosphate (AHAP).</text>
</comment>
<dbReference type="GO" id="GO:0008615">
    <property type="term" value="P:pyridoxine biosynthetic process"/>
    <property type="evidence" value="ECO:0007669"/>
    <property type="project" value="UniProtKB-UniRule"/>
</dbReference>
<feature type="binding site" evidence="7">
    <location>
        <position position="137"/>
    </location>
    <ligand>
        <name>substrate</name>
    </ligand>
</feature>
<accession>A0A6G4WCZ6</accession>
<reference evidence="8 9" key="1">
    <citation type="submission" date="2020-02" db="EMBL/GenBank/DDBJ databases">
        <title>Genome sequence of strain CCNWXJ40-4.</title>
        <authorList>
            <person name="Gao J."/>
            <person name="Sun J."/>
        </authorList>
    </citation>
    <scope>NUCLEOTIDE SEQUENCE [LARGE SCALE GENOMIC DNA]</scope>
    <source>
        <strain evidence="8 9">CCNWXJ 40-4</strain>
    </source>
</reference>
<feature type="binding site" evidence="7">
    <location>
        <position position="138"/>
    </location>
    <ligand>
        <name>substrate</name>
    </ligand>
</feature>
<keyword evidence="6 7" id="KW-0664">Pyridoxine biosynthesis</keyword>
<comment type="subcellular location">
    <subcellularLocation>
        <location evidence="7">Cytoplasm</location>
    </subcellularLocation>
</comment>
<dbReference type="Pfam" id="PF04166">
    <property type="entry name" value="PdxA"/>
    <property type="match status" value="1"/>
</dbReference>
<dbReference type="GO" id="GO:0050897">
    <property type="term" value="F:cobalt ion binding"/>
    <property type="evidence" value="ECO:0007669"/>
    <property type="project" value="UniProtKB-UniRule"/>
</dbReference>
<dbReference type="NCBIfam" id="NF003699">
    <property type="entry name" value="PRK05312.1"/>
    <property type="match status" value="1"/>
</dbReference>
<dbReference type="PANTHER" id="PTHR30004">
    <property type="entry name" value="4-HYDROXYTHREONINE-4-PHOSPHATE DEHYDROGENASE"/>
    <property type="match status" value="1"/>
</dbReference>
<feature type="binding site" evidence="7">
    <location>
        <position position="172"/>
    </location>
    <ligand>
        <name>a divalent metal cation</name>
        <dbReference type="ChEBI" id="CHEBI:60240"/>
        <note>ligand shared between dimeric partners</note>
    </ligand>
</feature>
<keyword evidence="9" id="KW-1185">Reference proteome</keyword>
<dbReference type="GO" id="GO:0008270">
    <property type="term" value="F:zinc ion binding"/>
    <property type="evidence" value="ECO:0007669"/>
    <property type="project" value="UniProtKB-UniRule"/>
</dbReference>
<keyword evidence="5 7" id="KW-0520">NAD</keyword>
<comment type="subunit">
    <text evidence="7">Homodimer.</text>
</comment>
<comment type="pathway">
    <text evidence="7">Cofactor biosynthesis; pyridoxine 5'-phosphate biosynthesis; pyridoxine 5'-phosphate from D-erythrose 4-phosphate: step 4/5.</text>
</comment>
<dbReference type="SUPFAM" id="SSF53659">
    <property type="entry name" value="Isocitrate/Isopropylmalate dehydrogenase-like"/>
    <property type="match status" value="1"/>
</dbReference>
<dbReference type="InterPro" id="IPR037510">
    <property type="entry name" value="PdxA"/>
</dbReference>
<keyword evidence="7" id="KW-0460">Magnesium</keyword>